<dbReference type="Pfam" id="PF23764">
    <property type="entry name" value="Beta-barrel_GLAA-B_II"/>
    <property type="match status" value="1"/>
</dbReference>
<comment type="catalytic activity">
    <reaction evidence="1">
        <text>Hydrolysis of terminal, non-reducing alpha-D-galactose residues in alpha-D-galactosides, including galactose oligosaccharides, galactomannans and galactolipids.</text>
        <dbReference type="EC" id="3.2.1.22"/>
    </reaction>
</comment>
<gene>
    <name evidence="7" type="ORF">EHS13_26600</name>
</gene>
<dbReference type="RefSeq" id="WP_155703303.1">
    <property type="nucleotide sequence ID" value="NZ_CP034235.1"/>
</dbReference>
<comment type="catalytic activity">
    <reaction evidence="2">
        <text>Hydrolysis of terminal, non-reducing branched (1-&gt;3)-alpha-D-galactosidic residues, producing free D-galactose.</text>
        <dbReference type="EC" id="3.2.1.n1"/>
    </reaction>
</comment>
<dbReference type="GO" id="GO:0004557">
    <property type="term" value="F:alpha-galactosidase activity"/>
    <property type="evidence" value="ECO:0007669"/>
    <property type="project" value="UniProtKB-EC"/>
</dbReference>
<dbReference type="KEGG" id="ppsc:EHS13_26600"/>
<name>A0A6B8RPB2_9BACL</name>
<evidence type="ECO:0000256" key="5">
    <source>
        <dbReference type="ARBA" id="ARBA00023295"/>
    </source>
</evidence>
<keyword evidence="4" id="KW-0378">Hydrolase</keyword>
<evidence type="ECO:0000256" key="4">
    <source>
        <dbReference type="ARBA" id="ARBA00022801"/>
    </source>
</evidence>
<dbReference type="SUPFAM" id="SSF51126">
    <property type="entry name" value="Pectin lyase-like"/>
    <property type="match status" value="1"/>
</dbReference>
<keyword evidence="3" id="KW-0677">Repeat</keyword>
<evidence type="ECO:0000259" key="6">
    <source>
        <dbReference type="Pfam" id="PF23764"/>
    </source>
</evidence>
<dbReference type="OrthoDB" id="9807299at2"/>
<dbReference type="EMBL" id="CP034235">
    <property type="protein sequence ID" value="QGQ98201.1"/>
    <property type="molecule type" value="Genomic_DNA"/>
</dbReference>
<reference evidence="8" key="1">
    <citation type="submission" date="2018-11" db="EMBL/GenBank/DDBJ databases">
        <title>Complete genome sequence of Paenibacillus sp. ML311-T8.</title>
        <authorList>
            <person name="Nam Y.-D."/>
            <person name="Kang J."/>
            <person name="Chung W.-H."/>
            <person name="Park Y.S."/>
        </authorList>
    </citation>
    <scope>NUCLEOTIDE SEQUENCE [LARGE SCALE GENOMIC DNA]</scope>
    <source>
        <strain evidence="8">ML311-T8</strain>
    </source>
</reference>
<organism evidence="7 8">
    <name type="scientific">Paenibacillus psychroresistens</name>
    <dbReference type="NCBI Taxonomy" id="1778678"/>
    <lineage>
        <taxon>Bacteria</taxon>
        <taxon>Bacillati</taxon>
        <taxon>Bacillota</taxon>
        <taxon>Bacilli</taxon>
        <taxon>Bacillales</taxon>
        <taxon>Paenibacillaceae</taxon>
        <taxon>Paenibacillus</taxon>
    </lineage>
</organism>
<proteinExistence type="predicted"/>
<evidence type="ECO:0000313" key="8">
    <source>
        <dbReference type="Proteomes" id="UP000426246"/>
    </source>
</evidence>
<protein>
    <submittedName>
        <fullName evidence="7">Right-handed parallel beta-helix repeat-containing protein</fullName>
    </submittedName>
</protein>
<dbReference type="Proteomes" id="UP000426246">
    <property type="component" value="Chromosome"/>
</dbReference>
<sequence>MQPTDSANFSNYTIIRLTDYGVKPDSGEDATPAMKRAIEAALQLRCPIILECPAGRYDFYPEQATRLPYYITNTASESENPDVTKTIGILLKGVKKLVLEGNGSLFIFHGKQTMFVIDACDDILIRNLHTDFAQPTVVEMTVEGHGTDYLDVRVHADSHYEIAEGQLNWVGKGWNFLEGPMQEFNPDNNTTWRIDNLLETAVKTVELEPRLLRIYFEFTPDKIRGRILQTRDGVRDQVGAFVHRSRNISWDNVGMHFMHGLGIVGQFSEDLSFNAMEMAPRPETGRTVTAFADFIHLMGCRGKIKVNQSRFIGGHDDPINVHGTYLGIISNPALNQLLVRFMHHQSYGFEAFIPGDELDFVRGDSLIPYESNKVKSAEFVNPREILLTLEQPIPEGVKPGDVVENVTWIPEVEISDNYFASIPTRGVLITTRGKVVIEHNLFEHMTMSAISVADDAASWYESGCVKDLTIRSNRFIECGNSEHPVIYIAPENTSVNIAEPVHHNIFIEGNFIQTSDALVLHAKSTNSISFKHNEVVLIGDSARLKSMDDLIHLTACSAVVIADNSITLKL</sequence>
<dbReference type="InterPro" id="IPR012334">
    <property type="entry name" value="Pectin_lyas_fold"/>
</dbReference>
<dbReference type="InterPro" id="IPR056441">
    <property type="entry name" value="Beta-barrel_GLAA-B_II"/>
</dbReference>
<evidence type="ECO:0000256" key="1">
    <source>
        <dbReference type="ARBA" id="ARBA00001255"/>
    </source>
</evidence>
<dbReference type="InterPro" id="IPR011050">
    <property type="entry name" value="Pectin_lyase_fold/virulence"/>
</dbReference>
<accession>A0A6B8RPB2</accession>
<dbReference type="AlphaFoldDB" id="A0A6B8RPB2"/>
<evidence type="ECO:0000313" key="7">
    <source>
        <dbReference type="EMBL" id="QGQ98201.1"/>
    </source>
</evidence>
<keyword evidence="8" id="KW-1185">Reference proteome</keyword>
<keyword evidence="5" id="KW-0326">Glycosidase</keyword>
<feature type="domain" description="GLAA-B beta-barrel" evidence="6">
    <location>
        <begin position="336"/>
        <end position="403"/>
    </location>
</feature>
<evidence type="ECO:0000256" key="3">
    <source>
        <dbReference type="ARBA" id="ARBA00022737"/>
    </source>
</evidence>
<evidence type="ECO:0000256" key="2">
    <source>
        <dbReference type="ARBA" id="ARBA00001271"/>
    </source>
</evidence>
<dbReference type="Gene3D" id="2.160.20.10">
    <property type="entry name" value="Single-stranded right-handed beta-helix, Pectin lyase-like"/>
    <property type="match status" value="1"/>
</dbReference>